<keyword evidence="3" id="KW-0297">G-protein coupled receptor</keyword>
<dbReference type="EMBL" id="CACRXK020005157">
    <property type="protein sequence ID" value="CAB4005302.1"/>
    <property type="molecule type" value="Genomic_DNA"/>
</dbReference>
<dbReference type="InterPro" id="IPR050569">
    <property type="entry name" value="TAAR"/>
</dbReference>
<sequence length="260" mass="30256">IIMVPTNCKMYAIARRAAKRNKERTGKQKQQNTTVTFKDSDKIQEECDNLHDAESTNQHEESNKLHEESNNLHEDSNKSHEESNKLYQESNKLHEESNNLLEESNKSHEESNKLHEESNKLHEKSNKSHEESNKLHQESNNLHEESNNLLEEGNKSHNESNKLHQESNKSHEESNNKKPKNISTCILAVACFILCALPGMIFNGIIFSQGKNTFDKDHYKVFLLWIRTLITMNSSFNTLVFFWKNSTLRKEGKQVLKKIR</sequence>
<keyword evidence="2" id="KW-1003">Cell membrane</keyword>
<dbReference type="Proteomes" id="UP001152795">
    <property type="component" value="Unassembled WGS sequence"/>
</dbReference>
<dbReference type="PANTHER" id="PTHR24249">
    <property type="entry name" value="HISTAMINE RECEPTOR-RELATED G-PROTEIN COUPLED RECEPTOR"/>
    <property type="match status" value="1"/>
</dbReference>
<accession>A0A7D9IG61</accession>
<evidence type="ECO:0000256" key="3">
    <source>
        <dbReference type="ARBA" id="ARBA00023040"/>
    </source>
</evidence>
<name>A0A7D9IG61_PARCT</name>
<feature type="compositionally biased region" description="Polar residues" evidence="6">
    <location>
        <begin position="28"/>
        <end position="37"/>
    </location>
</feature>
<reference evidence="8" key="1">
    <citation type="submission" date="2020-04" db="EMBL/GenBank/DDBJ databases">
        <authorList>
            <person name="Alioto T."/>
            <person name="Alioto T."/>
            <person name="Gomez Garrido J."/>
        </authorList>
    </citation>
    <scope>NUCLEOTIDE SEQUENCE</scope>
    <source>
        <strain evidence="8">A484AB</strain>
    </source>
</reference>
<dbReference type="GO" id="GO:0004930">
    <property type="term" value="F:G protein-coupled receptor activity"/>
    <property type="evidence" value="ECO:0007669"/>
    <property type="project" value="UniProtKB-KW"/>
</dbReference>
<keyword evidence="7" id="KW-0812">Transmembrane</keyword>
<keyword evidence="7" id="KW-1133">Transmembrane helix</keyword>
<evidence type="ECO:0000256" key="2">
    <source>
        <dbReference type="ARBA" id="ARBA00022475"/>
    </source>
</evidence>
<evidence type="ECO:0000313" key="9">
    <source>
        <dbReference type="Proteomes" id="UP001152795"/>
    </source>
</evidence>
<feature type="region of interest" description="Disordered" evidence="6">
    <location>
        <begin position="18"/>
        <end position="178"/>
    </location>
</feature>
<keyword evidence="9" id="KW-1185">Reference proteome</keyword>
<dbReference type="PANTHER" id="PTHR24249:SF372">
    <property type="entry name" value="G-PROTEIN COUPLED RECEPTORS FAMILY 1 PROFILE DOMAIN-CONTAINING PROTEIN"/>
    <property type="match status" value="1"/>
</dbReference>
<feature type="transmembrane region" description="Helical" evidence="7">
    <location>
        <begin position="222"/>
        <end position="243"/>
    </location>
</feature>
<feature type="transmembrane region" description="Helical" evidence="7">
    <location>
        <begin position="185"/>
        <end position="207"/>
    </location>
</feature>
<evidence type="ECO:0000256" key="4">
    <source>
        <dbReference type="ARBA" id="ARBA00023170"/>
    </source>
</evidence>
<evidence type="ECO:0000313" key="8">
    <source>
        <dbReference type="EMBL" id="CAB4005302.1"/>
    </source>
</evidence>
<protein>
    <submittedName>
        <fullName evidence="8">Uncharacterized protein</fullName>
    </submittedName>
</protein>
<dbReference type="Gene3D" id="6.10.250.1010">
    <property type="match status" value="1"/>
</dbReference>
<evidence type="ECO:0000256" key="5">
    <source>
        <dbReference type="ARBA" id="ARBA00023224"/>
    </source>
</evidence>
<feature type="non-terminal residue" evidence="8">
    <location>
        <position position="1"/>
    </location>
</feature>
<comment type="subcellular location">
    <subcellularLocation>
        <location evidence="1">Cell membrane</location>
        <topology evidence="1">Multi-pass membrane protein</topology>
    </subcellularLocation>
</comment>
<keyword evidence="7" id="KW-0472">Membrane</keyword>
<gene>
    <name evidence="8" type="ORF">PACLA_8A053317</name>
</gene>
<dbReference type="AlphaFoldDB" id="A0A7D9IG61"/>
<keyword evidence="4" id="KW-0675">Receptor</keyword>
<dbReference type="SUPFAM" id="SSF81321">
    <property type="entry name" value="Family A G protein-coupled receptor-like"/>
    <property type="match status" value="1"/>
</dbReference>
<proteinExistence type="predicted"/>
<evidence type="ECO:0000256" key="6">
    <source>
        <dbReference type="SAM" id="MobiDB-lite"/>
    </source>
</evidence>
<comment type="caution">
    <text evidence="8">The sequence shown here is derived from an EMBL/GenBank/DDBJ whole genome shotgun (WGS) entry which is preliminary data.</text>
</comment>
<dbReference type="OrthoDB" id="5966748at2759"/>
<evidence type="ECO:0000256" key="1">
    <source>
        <dbReference type="ARBA" id="ARBA00004651"/>
    </source>
</evidence>
<keyword evidence="5" id="KW-0807">Transducer</keyword>
<dbReference type="Gene3D" id="1.20.1070.10">
    <property type="entry name" value="Rhodopsin 7-helix transmembrane proteins"/>
    <property type="match status" value="1"/>
</dbReference>
<evidence type="ECO:0000256" key="7">
    <source>
        <dbReference type="SAM" id="Phobius"/>
    </source>
</evidence>
<feature type="compositionally biased region" description="Basic and acidic residues" evidence="6">
    <location>
        <begin position="91"/>
        <end position="176"/>
    </location>
</feature>
<dbReference type="GO" id="GO:0005886">
    <property type="term" value="C:plasma membrane"/>
    <property type="evidence" value="ECO:0007669"/>
    <property type="project" value="UniProtKB-SubCell"/>
</dbReference>
<organism evidence="8 9">
    <name type="scientific">Paramuricea clavata</name>
    <name type="common">Red gorgonian</name>
    <name type="synonym">Violescent sea-whip</name>
    <dbReference type="NCBI Taxonomy" id="317549"/>
    <lineage>
        <taxon>Eukaryota</taxon>
        <taxon>Metazoa</taxon>
        <taxon>Cnidaria</taxon>
        <taxon>Anthozoa</taxon>
        <taxon>Octocorallia</taxon>
        <taxon>Malacalcyonacea</taxon>
        <taxon>Plexauridae</taxon>
        <taxon>Paramuricea</taxon>
    </lineage>
</organism>
<feature type="compositionally biased region" description="Basic and acidic residues" evidence="6">
    <location>
        <begin position="38"/>
        <end position="84"/>
    </location>
</feature>